<dbReference type="SMART" id="SM00184">
    <property type="entry name" value="RING"/>
    <property type="match status" value="1"/>
</dbReference>
<evidence type="ECO:0000313" key="12">
    <source>
        <dbReference type="EMBL" id="JAV09589.1"/>
    </source>
</evidence>
<accession>A0A1L8DSZ8</accession>
<keyword evidence="8" id="KW-0862">Zinc</keyword>
<evidence type="ECO:0000256" key="5">
    <source>
        <dbReference type="ARBA" id="ARBA00022723"/>
    </source>
</evidence>
<dbReference type="PROSITE" id="PS50089">
    <property type="entry name" value="ZF_RING_2"/>
    <property type="match status" value="1"/>
</dbReference>
<evidence type="ECO:0000256" key="4">
    <source>
        <dbReference type="ARBA" id="ARBA00022679"/>
    </source>
</evidence>
<dbReference type="Pfam" id="PF14369">
    <property type="entry name" value="Zn_ribbon_19"/>
    <property type="match status" value="1"/>
</dbReference>
<dbReference type="CDD" id="cd16667">
    <property type="entry name" value="RING-H2_RNF126-like"/>
    <property type="match status" value="1"/>
</dbReference>
<evidence type="ECO:0000256" key="6">
    <source>
        <dbReference type="ARBA" id="ARBA00022771"/>
    </source>
</evidence>
<dbReference type="FunFam" id="3.30.40.10:FF:000069">
    <property type="entry name" value="E3 ubiquitin-protein ligase RNF115"/>
    <property type="match status" value="1"/>
</dbReference>
<dbReference type="PANTHER" id="PTHR15710">
    <property type="entry name" value="E3 UBIQUITIN-PROTEIN LIGASE PRAJA"/>
    <property type="match status" value="1"/>
</dbReference>
<evidence type="ECO:0000259" key="11">
    <source>
        <dbReference type="PROSITE" id="PS50089"/>
    </source>
</evidence>
<evidence type="ECO:0000256" key="8">
    <source>
        <dbReference type="ARBA" id="ARBA00022833"/>
    </source>
</evidence>
<dbReference type="InterPro" id="IPR039525">
    <property type="entry name" value="RNF126-like_zinc-ribbon"/>
</dbReference>
<keyword evidence="6 9" id="KW-0863">Zinc-finger</keyword>
<name>A0A1L8DSZ8_9DIPT</name>
<dbReference type="SUPFAM" id="SSF57850">
    <property type="entry name" value="RING/U-box"/>
    <property type="match status" value="1"/>
</dbReference>
<dbReference type="Pfam" id="PF13639">
    <property type="entry name" value="zf-RING_2"/>
    <property type="match status" value="1"/>
</dbReference>
<evidence type="ECO:0000256" key="10">
    <source>
        <dbReference type="SAM" id="MobiDB-lite"/>
    </source>
</evidence>
<evidence type="ECO:0000256" key="7">
    <source>
        <dbReference type="ARBA" id="ARBA00022786"/>
    </source>
</evidence>
<dbReference type="InterPro" id="IPR001841">
    <property type="entry name" value="Znf_RING"/>
</dbReference>
<organism evidence="12">
    <name type="scientific">Nyssomyia neivai</name>
    <dbReference type="NCBI Taxonomy" id="330878"/>
    <lineage>
        <taxon>Eukaryota</taxon>
        <taxon>Metazoa</taxon>
        <taxon>Ecdysozoa</taxon>
        <taxon>Arthropoda</taxon>
        <taxon>Hexapoda</taxon>
        <taxon>Insecta</taxon>
        <taxon>Pterygota</taxon>
        <taxon>Neoptera</taxon>
        <taxon>Endopterygota</taxon>
        <taxon>Diptera</taxon>
        <taxon>Nematocera</taxon>
        <taxon>Psychodoidea</taxon>
        <taxon>Psychodidae</taxon>
        <taxon>Nyssomyia</taxon>
    </lineage>
</organism>
<evidence type="ECO:0000256" key="1">
    <source>
        <dbReference type="ARBA" id="ARBA00000900"/>
    </source>
</evidence>
<protein>
    <recommendedName>
        <fullName evidence="3">RING-type E3 ubiquitin transferase</fullName>
        <ecNumber evidence="3">2.3.2.27</ecNumber>
    </recommendedName>
</protein>
<comment type="catalytic activity">
    <reaction evidence="1">
        <text>S-ubiquitinyl-[E2 ubiquitin-conjugating enzyme]-L-cysteine + [acceptor protein]-L-lysine = [E2 ubiquitin-conjugating enzyme]-L-cysteine + N(6)-ubiquitinyl-[acceptor protein]-L-lysine.</text>
        <dbReference type="EC" id="2.3.2.27"/>
    </reaction>
</comment>
<dbReference type="GO" id="GO:0008270">
    <property type="term" value="F:zinc ion binding"/>
    <property type="evidence" value="ECO:0007669"/>
    <property type="project" value="UniProtKB-KW"/>
</dbReference>
<evidence type="ECO:0000256" key="3">
    <source>
        <dbReference type="ARBA" id="ARBA00012483"/>
    </source>
</evidence>
<dbReference type="AlphaFoldDB" id="A0A1L8DSZ8"/>
<dbReference type="GO" id="GO:0005737">
    <property type="term" value="C:cytoplasm"/>
    <property type="evidence" value="ECO:0007669"/>
    <property type="project" value="TreeGrafter"/>
</dbReference>
<dbReference type="EC" id="2.3.2.27" evidence="3"/>
<proteinExistence type="predicted"/>
<feature type="compositionally biased region" description="Basic and acidic residues" evidence="10">
    <location>
        <begin position="300"/>
        <end position="312"/>
    </location>
</feature>
<dbReference type="InterPro" id="IPR013083">
    <property type="entry name" value="Znf_RING/FYVE/PHD"/>
</dbReference>
<sequence>MAEVVQRSQRFYCHLCSLEIDNISSDFTCPFCSGGFIEELPASAAVPSNSDDVEMSETDANIFPDLNHRLNDELLNTLFMSMTGTRSIPPDGGPGEGQSTAARTRGRANRNTRIGVHNVNLDSFLHDFVISVMGAGPGTPMFFMGNPGDYAWGHEGIDTIVTQLLNQMEGTGPPPLAREKIDEIPKGAICQEQVNTKLQCSVCLEDFQLSETVRQLPCSHLYHENCIVPWLELHGTCPICRKALSPEAEEFSRSSLNAAATLAVNSLRNTLYRTDNETPGSSSSQQSQLQASTNASDSSQTEHRARTQRRYDDDDGSSQFDFD</sequence>
<feature type="domain" description="RING-type" evidence="11">
    <location>
        <begin position="200"/>
        <end position="241"/>
    </location>
</feature>
<dbReference type="EMBL" id="GFDF01004495">
    <property type="protein sequence ID" value="JAV09589.1"/>
    <property type="molecule type" value="Transcribed_RNA"/>
</dbReference>
<reference evidence="12" key="1">
    <citation type="submission" date="2016-12" db="EMBL/GenBank/DDBJ databases">
        <title>An insight into the sialome and mialome of the sand fly, Nyssomyia neivai.</title>
        <authorList>
            <person name="Sebastian V."/>
            <person name="Goulart T.M."/>
            <person name="Oliveira W."/>
            <person name="Calvo E."/>
            <person name="Oliveira L.F."/>
            <person name="Pinto M.C."/>
            <person name="Rosselino A.M."/>
            <person name="Ribeiro J.M."/>
        </authorList>
    </citation>
    <scope>NUCLEOTIDE SEQUENCE</scope>
</reference>
<keyword evidence="5" id="KW-0479">Metal-binding</keyword>
<evidence type="ECO:0000256" key="2">
    <source>
        <dbReference type="ARBA" id="ARBA00004906"/>
    </source>
</evidence>
<feature type="region of interest" description="Disordered" evidence="10">
    <location>
        <begin position="272"/>
        <end position="323"/>
    </location>
</feature>
<dbReference type="PANTHER" id="PTHR15710:SF243">
    <property type="entry name" value="E3 UBIQUITIN-PROTEIN LIGASE PRAJA-2 ISOFORM X1"/>
    <property type="match status" value="1"/>
</dbReference>
<keyword evidence="7" id="KW-0833">Ubl conjugation pathway</keyword>
<dbReference type="GO" id="GO:0000209">
    <property type="term" value="P:protein polyubiquitination"/>
    <property type="evidence" value="ECO:0007669"/>
    <property type="project" value="UniProtKB-ARBA"/>
</dbReference>
<evidence type="ECO:0000256" key="9">
    <source>
        <dbReference type="PROSITE-ProRule" id="PRU00175"/>
    </source>
</evidence>
<keyword evidence="4" id="KW-0808">Transferase</keyword>
<dbReference type="Gene3D" id="3.30.40.10">
    <property type="entry name" value="Zinc/RING finger domain, C3HC4 (zinc finger)"/>
    <property type="match status" value="1"/>
</dbReference>
<comment type="pathway">
    <text evidence="2">Protein modification; protein ubiquitination.</text>
</comment>
<feature type="region of interest" description="Disordered" evidence="10">
    <location>
        <begin position="85"/>
        <end position="107"/>
    </location>
</feature>
<feature type="compositionally biased region" description="Low complexity" evidence="10">
    <location>
        <begin position="281"/>
        <end position="292"/>
    </location>
</feature>
<dbReference type="GO" id="GO:0061630">
    <property type="term" value="F:ubiquitin protein ligase activity"/>
    <property type="evidence" value="ECO:0007669"/>
    <property type="project" value="UniProtKB-EC"/>
</dbReference>